<feature type="transmembrane region" description="Helical" evidence="6">
    <location>
        <begin position="247"/>
        <end position="271"/>
    </location>
</feature>
<evidence type="ECO:0000313" key="9">
    <source>
        <dbReference type="Proteomes" id="UP000321464"/>
    </source>
</evidence>
<dbReference type="Proteomes" id="UP000321464">
    <property type="component" value="Unassembled WGS sequence"/>
</dbReference>
<sequence>MGDTGEIDVARRAMNKAMLRILPFLLLAYIMAYIDRVNVSFAALQMNVDLGFSATVYGFGGGLFYIGYALFEIPSGAMASRFGPRQWLARIMITWGLLAVGMIFIRSAQQFYLMRFLLGAAEAGFFPGIVYYLSHWFPKAYRGRAVSRIYIAPALAGVVMGATAAPLLGLDGLGGWRGWQWVFLAQGLPAVLMGLAILRFLPDRPDEVDWLEPDEKAWIADVLARDAALIGHADRHDLLAVLANPTVWLLGCTGFLLNGAMNGFVLSAPAILAANGGLDTKTIGWLVSLGGFNGAIVILLAGWYSDRTGDRLRYAAAFGAIAGLGLLLIGLAPSPGAVVAGYLMQTAVSFAAGGLVIASWPDALPVRQLAMGSGAINTLWQLGSFGSPYAFGAVRDTTGSYHAGLLGSAGLALVYAGYVLFVRARIRRMQNR</sequence>
<feature type="transmembrane region" description="Helical" evidence="6">
    <location>
        <begin position="403"/>
        <end position="422"/>
    </location>
</feature>
<feature type="transmembrane region" description="Helical" evidence="6">
    <location>
        <begin position="87"/>
        <end position="105"/>
    </location>
</feature>
<dbReference type="FunFam" id="1.20.1250.20:FF:000018">
    <property type="entry name" value="MFS transporter permease"/>
    <property type="match status" value="1"/>
</dbReference>
<feature type="transmembrane region" description="Helical" evidence="6">
    <location>
        <begin position="181"/>
        <end position="201"/>
    </location>
</feature>
<dbReference type="Pfam" id="PF07690">
    <property type="entry name" value="MFS_1"/>
    <property type="match status" value="1"/>
</dbReference>
<dbReference type="Gene3D" id="1.20.1250.20">
    <property type="entry name" value="MFS general substrate transporter like domains"/>
    <property type="match status" value="2"/>
</dbReference>
<keyword evidence="4 6" id="KW-1133">Transmembrane helix</keyword>
<evidence type="ECO:0000256" key="3">
    <source>
        <dbReference type="ARBA" id="ARBA00022692"/>
    </source>
</evidence>
<dbReference type="AlphaFoldDB" id="A0A512AIQ3"/>
<feature type="domain" description="Major facilitator superfamily (MFS) profile" evidence="7">
    <location>
        <begin position="21"/>
        <end position="427"/>
    </location>
</feature>
<feature type="transmembrane region" description="Helical" evidence="6">
    <location>
        <begin position="312"/>
        <end position="332"/>
    </location>
</feature>
<evidence type="ECO:0000256" key="1">
    <source>
        <dbReference type="ARBA" id="ARBA00004141"/>
    </source>
</evidence>
<feature type="transmembrane region" description="Helical" evidence="6">
    <location>
        <begin position="54"/>
        <end position="75"/>
    </location>
</feature>
<evidence type="ECO:0000256" key="5">
    <source>
        <dbReference type="ARBA" id="ARBA00023136"/>
    </source>
</evidence>
<comment type="caution">
    <text evidence="8">The sequence shown here is derived from an EMBL/GenBank/DDBJ whole genome shotgun (WGS) entry which is preliminary data.</text>
</comment>
<comment type="subcellular location">
    <subcellularLocation>
        <location evidence="1">Membrane</location>
        <topology evidence="1">Multi-pass membrane protein</topology>
    </subcellularLocation>
</comment>
<dbReference type="PROSITE" id="PS50850">
    <property type="entry name" value="MFS"/>
    <property type="match status" value="1"/>
</dbReference>
<evidence type="ECO:0000259" key="7">
    <source>
        <dbReference type="PROSITE" id="PS50850"/>
    </source>
</evidence>
<dbReference type="InterPro" id="IPR036259">
    <property type="entry name" value="MFS_trans_sf"/>
</dbReference>
<dbReference type="CDD" id="cd17319">
    <property type="entry name" value="MFS_ExuT_GudP_like"/>
    <property type="match status" value="1"/>
</dbReference>
<feature type="transmembrane region" description="Helical" evidence="6">
    <location>
        <begin position="145"/>
        <end position="169"/>
    </location>
</feature>
<dbReference type="GO" id="GO:0016020">
    <property type="term" value="C:membrane"/>
    <property type="evidence" value="ECO:0007669"/>
    <property type="project" value="UniProtKB-SubCell"/>
</dbReference>
<feature type="transmembrane region" description="Helical" evidence="6">
    <location>
        <begin position="17"/>
        <end position="34"/>
    </location>
</feature>
<dbReference type="PANTHER" id="PTHR43791">
    <property type="entry name" value="PERMEASE-RELATED"/>
    <property type="match status" value="1"/>
</dbReference>
<evidence type="ECO:0000256" key="2">
    <source>
        <dbReference type="ARBA" id="ARBA00022448"/>
    </source>
</evidence>
<reference evidence="8 9" key="1">
    <citation type="submission" date="2019-07" db="EMBL/GenBank/DDBJ databases">
        <title>Whole genome shotgun sequence of Novosphingobium sediminis NBRC 106119.</title>
        <authorList>
            <person name="Hosoyama A."/>
            <person name="Uohara A."/>
            <person name="Ohji S."/>
            <person name="Ichikawa N."/>
        </authorList>
    </citation>
    <scope>NUCLEOTIDE SEQUENCE [LARGE SCALE GENOMIC DNA]</scope>
    <source>
        <strain evidence="8 9">NBRC 106119</strain>
    </source>
</reference>
<feature type="transmembrane region" description="Helical" evidence="6">
    <location>
        <begin position="369"/>
        <end position="391"/>
    </location>
</feature>
<evidence type="ECO:0000256" key="4">
    <source>
        <dbReference type="ARBA" id="ARBA00022989"/>
    </source>
</evidence>
<keyword evidence="2" id="KW-0813">Transport</keyword>
<accession>A0A512AIQ3</accession>
<evidence type="ECO:0000313" key="8">
    <source>
        <dbReference type="EMBL" id="GEN99563.1"/>
    </source>
</evidence>
<organism evidence="8 9">
    <name type="scientific">Novosphingobium sediminis</name>
    <dbReference type="NCBI Taxonomy" id="707214"/>
    <lineage>
        <taxon>Bacteria</taxon>
        <taxon>Pseudomonadati</taxon>
        <taxon>Pseudomonadota</taxon>
        <taxon>Alphaproteobacteria</taxon>
        <taxon>Sphingomonadales</taxon>
        <taxon>Sphingomonadaceae</taxon>
        <taxon>Novosphingobium</taxon>
    </lineage>
</organism>
<name>A0A512AIQ3_9SPHN</name>
<dbReference type="SUPFAM" id="SSF103473">
    <property type="entry name" value="MFS general substrate transporter"/>
    <property type="match status" value="1"/>
</dbReference>
<dbReference type="GO" id="GO:0022857">
    <property type="term" value="F:transmembrane transporter activity"/>
    <property type="evidence" value="ECO:0007669"/>
    <property type="project" value="InterPro"/>
</dbReference>
<keyword evidence="9" id="KW-1185">Reference proteome</keyword>
<gene>
    <name evidence="8" type="primary">ttuB_1</name>
    <name evidence="8" type="ORF">NSE01_13960</name>
</gene>
<feature type="transmembrane region" description="Helical" evidence="6">
    <location>
        <begin position="111"/>
        <end position="133"/>
    </location>
</feature>
<feature type="transmembrane region" description="Helical" evidence="6">
    <location>
        <begin position="338"/>
        <end position="357"/>
    </location>
</feature>
<proteinExistence type="predicted"/>
<dbReference type="InterPro" id="IPR011701">
    <property type="entry name" value="MFS"/>
</dbReference>
<dbReference type="InterPro" id="IPR020846">
    <property type="entry name" value="MFS_dom"/>
</dbReference>
<protein>
    <submittedName>
        <fullName evidence="8">MFS transporter</fullName>
    </submittedName>
</protein>
<keyword evidence="3 6" id="KW-0812">Transmembrane</keyword>
<dbReference type="PANTHER" id="PTHR43791:SF36">
    <property type="entry name" value="TRANSPORTER, PUTATIVE (AFU_ORTHOLOGUE AFUA_6G08340)-RELATED"/>
    <property type="match status" value="1"/>
</dbReference>
<feature type="transmembrane region" description="Helical" evidence="6">
    <location>
        <begin position="283"/>
        <end position="305"/>
    </location>
</feature>
<evidence type="ECO:0000256" key="6">
    <source>
        <dbReference type="SAM" id="Phobius"/>
    </source>
</evidence>
<keyword evidence="5 6" id="KW-0472">Membrane</keyword>
<dbReference type="EMBL" id="BJYR01000009">
    <property type="protein sequence ID" value="GEN99563.1"/>
    <property type="molecule type" value="Genomic_DNA"/>
</dbReference>